<name>A0A975N9T5_9BRAD</name>
<dbReference type="SUPFAM" id="SSF53474">
    <property type="entry name" value="alpha/beta-Hydrolases"/>
    <property type="match status" value="1"/>
</dbReference>
<dbReference type="Gene3D" id="3.40.50.1820">
    <property type="entry name" value="alpha/beta hydrolase"/>
    <property type="match status" value="1"/>
</dbReference>
<dbReference type="InterPro" id="IPR029058">
    <property type="entry name" value="AB_hydrolase_fold"/>
</dbReference>
<reference evidence="3" key="1">
    <citation type="submission" date="2021-06" db="EMBL/GenBank/DDBJ databases">
        <title>Bradyrhizobium sp. S2-20-1 Genome sequencing.</title>
        <authorList>
            <person name="Jin L."/>
        </authorList>
    </citation>
    <scope>NUCLEOTIDE SEQUENCE</scope>
    <source>
        <strain evidence="3">S2-20-1</strain>
    </source>
</reference>
<evidence type="ECO:0000256" key="1">
    <source>
        <dbReference type="SAM" id="SignalP"/>
    </source>
</evidence>
<feature type="domain" description="PHB de-polymerase C-terminal" evidence="2">
    <location>
        <begin position="253"/>
        <end position="364"/>
    </location>
</feature>
<feature type="chain" id="PRO_5037538488" evidence="1">
    <location>
        <begin position="21"/>
        <end position="371"/>
    </location>
</feature>
<organism evidence="3 4">
    <name type="scientific">Bradyrhizobium sediminis</name>
    <dbReference type="NCBI Taxonomy" id="2840469"/>
    <lineage>
        <taxon>Bacteria</taxon>
        <taxon>Pseudomonadati</taxon>
        <taxon>Pseudomonadota</taxon>
        <taxon>Alphaproteobacteria</taxon>
        <taxon>Hyphomicrobiales</taxon>
        <taxon>Nitrobacteraceae</taxon>
        <taxon>Bradyrhizobium</taxon>
    </lineage>
</organism>
<evidence type="ECO:0000313" key="3">
    <source>
        <dbReference type="EMBL" id="QWG11138.1"/>
    </source>
</evidence>
<dbReference type="Proteomes" id="UP000680839">
    <property type="component" value="Chromosome"/>
</dbReference>
<sequence>MYRPPGGQFPYAAFFWPALAAASVSETASLMAAHFLEVLGSAGASAPRSPEGATPSEIALDLHTVRLRDFALASSGAPTLLCTPLALHGAAVADLAAGHSLVAALRGAGVERLFMADWRTASADMRFRGIDDYLADLNVLVDHLGGLVDLVGLCQGGWLSLVYAARFPAKVRKLVMAGAPVDIAARQSALSAVAEATPLTMFKNLVRLGEGRVIGRHVATFWGNDSVAEDDIREALQTLEPIGSPEFAKIEAIFKNWNSWTIDIPGTYYLEIIEKLYKRNELATGCFVALGQRIDLSRLRLPMYLLAGSDDEVVTSEQLFAVAPLVGTPPEQLVKEVTRSNHLGLFMGKRTLEESWPRIVHWMKEPPRFLP</sequence>
<dbReference type="EMBL" id="CP076134">
    <property type="protein sequence ID" value="QWG11138.1"/>
    <property type="molecule type" value="Genomic_DNA"/>
</dbReference>
<dbReference type="AlphaFoldDB" id="A0A975N9T5"/>
<dbReference type="InterPro" id="IPR009656">
    <property type="entry name" value="PHB_depo_C"/>
</dbReference>
<dbReference type="PANTHER" id="PTHR36837:SF2">
    <property type="entry name" value="POLY(3-HYDROXYALKANOATE) POLYMERASE SUBUNIT PHAC"/>
    <property type="match status" value="1"/>
</dbReference>
<keyword evidence="3" id="KW-0378">Hydrolase</keyword>
<dbReference type="InterPro" id="IPR051321">
    <property type="entry name" value="PHA/PHB_synthase"/>
</dbReference>
<dbReference type="Pfam" id="PF06850">
    <property type="entry name" value="PHB_depo_C"/>
    <property type="match status" value="1"/>
</dbReference>
<accession>A0A975N9T5</accession>
<dbReference type="RefSeq" id="WP_215620042.1">
    <property type="nucleotide sequence ID" value="NZ_CP076134.1"/>
</dbReference>
<dbReference type="PANTHER" id="PTHR36837">
    <property type="entry name" value="POLY(3-HYDROXYALKANOATE) POLYMERASE SUBUNIT PHAC"/>
    <property type="match status" value="1"/>
</dbReference>
<protein>
    <submittedName>
        <fullName evidence="3">Alpha/beta fold hydrolase</fullName>
    </submittedName>
</protein>
<evidence type="ECO:0000313" key="4">
    <source>
        <dbReference type="Proteomes" id="UP000680839"/>
    </source>
</evidence>
<dbReference type="GO" id="GO:0016787">
    <property type="term" value="F:hydrolase activity"/>
    <property type="evidence" value="ECO:0007669"/>
    <property type="project" value="UniProtKB-KW"/>
</dbReference>
<keyword evidence="1" id="KW-0732">Signal</keyword>
<feature type="signal peptide" evidence="1">
    <location>
        <begin position="1"/>
        <end position="20"/>
    </location>
</feature>
<proteinExistence type="predicted"/>
<gene>
    <name evidence="3" type="ORF">KMZ29_15335</name>
</gene>
<evidence type="ECO:0000259" key="2">
    <source>
        <dbReference type="Pfam" id="PF06850"/>
    </source>
</evidence>